<keyword evidence="4" id="KW-0539">Nucleus</keyword>
<evidence type="ECO:0000313" key="7">
    <source>
        <dbReference type="EMBL" id="OKP12274.1"/>
    </source>
</evidence>
<feature type="compositionally biased region" description="Polar residues" evidence="5">
    <location>
        <begin position="157"/>
        <end position="182"/>
    </location>
</feature>
<dbReference type="Proteomes" id="UP000186955">
    <property type="component" value="Unassembled WGS sequence"/>
</dbReference>
<dbReference type="GO" id="GO:0000981">
    <property type="term" value="F:DNA-binding transcription factor activity, RNA polymerase II-specific"/>
    <property type="evidence" value="ECO:0007669"/>
    <property type="project" value="InterPro"/>
</dbReference>
<evidence type="ECO:0000256" key="4">
    <source>
        <dbReference type="ARBA" id="ARBA00023242"/>
    </source>
</evidence>
<dbReference type="Gene3D" id="4.10.240.10">
    <property type="entry name" value="Zn(2)-C6 fungal-type DNA-binding domain"/>
    <property type="match status" value="1"/>
</dbReference>
<feature type="domain" description="Zn(2)-C6 fungal-type" evidence="6">
    <location>
        <begin position="119"/>
        <end position="149"/>
    </location>
</feature>
<keyword evidence="3" id="KW-0804">Transcription</keyword>
<feature type="region of interest" description="Disordered" evidence="5">
    <location>
        <begin position="153"/>
        <end position="182"/>
    </location>
</feature>
<dbReference type="STRING" id="1316194.A0A1Q5UII4"/>
<feature type="region of interest" description="Disordered" evidence="5">
    <location>
        <begin position="1"/>
        <end position="22"/>
    </location>
</feature>
<dbReference type="GO" id="GO:0003677">
    <property type="term" value="F:DNA binding"/>
    <property type="evidence" value="ECO:0007669"/>
    <property type="project" value="UniProtKB-KW"/>
</dbReference>
<proteinExistence type="predicted"/>
<gene>
    <name evidence="7" type="ORF">PENSUB_2010</name>
</gene>
<dbReference type="SUPFAM" id="SSF57701">
    <property type="entry name" value="Zn2/Cys6 DNA-binding domain"/>
    <property type="match status" value="1"/>
</dbReference>
<keyword evidence="8" id="KW-1185">Reference proteome</keyword>
<evidence type="ECO:0000256" key="2">
    <source>
        <dbReference type="ARBA" id="ARBA00023125"/>
    </source>
</evidence>
<evidence type="ECO:0000256" key="3">
    <source>
        <dbReference type="ARBA" id="ARBA00023163"/>
    </source>
</evidence>
<dbReference type="EMBL" id="MNBE01000228">
    <property type="protein sequence ID" value="OKP12274.1"/>
    <property type="molecule type" value="Genomic_DNA"/>
</dbReference>
<dbReference type="InterPro" id="IPR001138">
    <property type="entry name" value="Zn2Cys6_DnaBD"/>
</dbReference>
<evidence type="ECO:0000256" key="5">
    <source>
        <dbReference type="SAM" id="MobiDB-lite"/>
    </source>
</evidence>
<evidence type="ECO:0000259" key="6">
    <source>
        <dbReference type="PROSITE" id="PS50048"/>
    </source>
</evidence>
<evidence type="ECO:0000256" key="1">
    <source>
        <dbReference type="ARBA" id="ARBA00023015"/>
    </source>
</evidence>
<dbReference type="InterPro" id="IPR036864">
    <property type="entry name" value="Zn2-C6_fun-type_DNA-bd_sf"/>
</dbReference>
<dbReference type="AlphaFoldDB" id="A0A1Q5UII4"/>
<reference evidence="7 8" key="1">
    <citation type="submission" date="2016-10" db="EMBL/GenBank/DDBJ databases">
        <title>Genome sequence of the ascomycete fungus Penicillium subrubescens.</title>
        <authorList>
            <person name="De Vries R.P."/>
            <person name="Peng M."/>
            <person name="Dilokpimol A."/>
            <person name="Hilden K."/>
            <person name="Makela M.R."/>
            <person name="Grigoriev I."/>
            <person name="Riley R."/>
            <person name="Granchi Z."/>
        </authorList>
    </citation>
    <scope>NUCLEOTIDE SEQUENCE [LARGE SCALE GENOMIC DNA]</scope>
    <source>
        <strain evidence="7 8">CBS 132785</strain>
    </source>
</reference>
<dbReference type="PROSITE" id="PS50048">
    <property type="entry name" value="ZN2_CY6_FUNGAL_2"/>
    <property type="match status" value="1"/>
</dbReference>
<name>A0A1Q5UII4_9EURO</name>
<dbReference type="SMART" id="SM00066">
    <property type="entry name" value="GAL4"/>
    <property type="match status" value="1"/>
</dbReference>
<keyword evidence="1" id="KW-0805">Transcription regulation</keyword>
<sequence>MERPTPALASIRAPSLAAGGEPSQGSSVCVEAQGQRAWSVGLGRYVYLDAAACHSPSPTTTHDPVRCDKAIPACRNCVRLCVVCPGYDEGHQNIPRNQMVKSTEDIFRAAGKEKRRIGSCEQCRDTKSLCTRNRPSCKRCILRGLSCVYRTKPDKSPTATQLSGRGTSIGGSQSQDLRSPNSAVPVIPGLKVDYQQSVTSSPITLLRQQLPHICLGLLSGLDGA</sequence>
<dbReference type="CDD" id="cd00067">
    <property type="entry name" value="GAL4"/>
    <property type="match status" value="1"/>
</dbReference>
<organism evidence="7 8">
    <name type="scientific">Penicillium subrubescens</name>
    <dbReference type="NCBI Taxonomy" id="1316194"/>
    <lineage>
        <taxon>Eukaryota</taxon>
        <taxon>Fungi</taxon>
        <taxon>Dikarya</taxon>
        <taxon>Ascomycota</taxon>
        <taxon>Pezizomycotina</taxon>
        <taxon>Eurotiomycetes</taxon>
        <taxon>Eurotiomycetidae</taxon>
        <taxon>Eurotiales</taxon>
        <taxon>Aspergillaceae</taxon>
        <taxon>Penicillium</taxon>
    </lineage>
</organism>
<protein>
    <recommendedName>
        <fullName evidence="6">Zn(2)-C6 fungal-type domain-containing protein</fullName>
    </recommendedName>
</protein>
<dbReference type="Pfam" id="PF00172">
    <property type="entry name" value="Zn_clus"/>
    <property type="match status" value="1"/>
</dbReference>
<evidence type="ECO:0000313" key="8">
    <source>
        <dbReference type="Proteomes" id="UP000186955"/>
    </source>
</evidence>
<accession>A0A1Q5UII4</accession>
<comment type="caution">
    <text evidence="7">The sequence shown here is derived from an EMBL/GenBank/DDBJ whole genome shotgun (WGS) entry which is preliminary data.</text>
</comment>
<dbReference type="GO" id="GO:0008270">
    <property type="term" value="F:zinc ion binding"/>
    <property type="evidence" value="ECO:0007669"/>
    <property type="project" value="InterPro"/>
</dbReference>
<keyword evidence="2" id="KW-0238">DNA-binding</keyword>
<dbReference type="PROSITE" id="PS00463">
    <property type="entry name" value="ZN2_CY6_FUNGAL_1"/>
    <property type="match status" value="1"/>
</dbReference>